<dbReference type="GO" id="GO:0070319">
    <property type="term" value="C:Golgi to plasma membrane transport vesicle"/>
    <property type="evidence" value="ECO:0007669"/>
    <property type="project" value="TreeGrafter"/>
</dbReference>
<feature type="region of interest" description="Disordered" evidence="2">
    <location>
        <begin position="102"/>
        <end position="152"/>
    </location>
</feature>
<feature type="compositionally biased region" description="Basic and acidic residues" evidence="2">
    <location>
        <begin position="185"/>
        <end position="200"/>
    </location>
</feature>
<feature type="compositionally biased region" description="Basic and acidic residues" evidence="2">
    <location>
        <begin position="61"/>
        <end position="73"/>
    </location>
</feature>
<feature type="compositionally biased region" description="Low complexity" evidence="2">
    <location>
        <begin position="451"/>
        <end position="476"/>
    </location>
</feature>
<proteinExistence type="predicted"/>
<dbReference type="GO" id="GO:0005085">
    <property type="term" value="F:guanyl-nucleotide exchange factor activity"/>
    <property type="evidence" value="ECO:0007669"/>
    <property type="project" value="InterPro"/>
</dbReference>
<dbReference type="Pfam" id="PF06428">
    <property type="entry name" value="Sec2p"/>
    <property type="match status" value="1"/>
</dbReference>
<feature type="compositionally biased region" description="Acidic residues" evidence="2">
    <location>
        <begin position="285"/>
        <end position="298"/>
    </location>
</feature>
<feature type="compositionally biased region" description="Low complexity" evidence="2">
    <location>
        <begin position="552"/>
        <end position="563"/>
    </location>
</feature>
<feature type="compositionally biased region" description="Low complexity" evidence="2">
    <location>
        <begin position="751"/>
        <end position="764"/>
    </location>
</feature>
<evidence type="ECO:0000259" key="3">
    <source>
        <dbReference type="Pfam" id="PF06428"/>
    </source>
</evidence>
<dbReference type="OrthoDB" id="5560525at2759"/>
<feature type="region of interest" description="Disordered" evidence="2">
    <location>
        <begin position="651"/>
        <end position="684"/>
    </location>
</feature>
<dbReference type="AlphaFoldDB" id="A0A854QH66"/>
<dbReference type="InterPro" id="IPR009449">
    <property type="entry name" value="Sec2_N"/>
</dbReference>
<feature type="compositionally biased region" description="Pro residues" evidence="2">
    <location>
        <begin position="204"/>
        <end position="213"/>
    </location>
</feature>
<feature type="region of interest" description="Disordered" evidence="2">
    <location>
        <begin position="781"/>
        <end position="807"/>
    </location>
</feature>
<dbReference type="InterPro" id="IPR040351">
    <property type="entry name" value="RAB3IL/RAB3IP/Sec2"/>
</dbReference>
<feature type="compositionally biased region" description="Basic and acidic residues" evidence="2">
    <location>
        <begin position="275"/>
        <end position="284"/>
    </location>
</feature>
<evidence type="ECO:0000256" key="1">
    <source>
        <dbReference type="ARBA" id="ARBA00023054"/>
    </source>
</evidence>
<feature type="compositionally biased region" description="Basic and acidic residues" evidence="2">
    <location>
        <begin position="665"/>
        <end position="684"/>
    </location>
</feature>
<evidence type="ECO:0000313" key="4">
    <source>
        <dbReference type="EMBL" id="OXG25824.1"/>
    </source>
</evidence>
<feature type="region of interest" description="Disordered" evidence="2">
    <location>
        <begin position="183"/>
        <end position="354"/>
    </location>
</feature>
<feature type="region of interest" description="Disordered" evidence="2">
    <location>
        <begin position="405"/>
        <end position="570"/>
    </location>
</feature>
<comment type="caution">
    <text evidence="4">The sequence shown here is derived from an EMBL/GenBank/DDBJ whole genome shotgun (WGS) entry which is preliminary data.</text>
</comment>
<dbReference type="Gene3D" id="6.10.140.910">
    <property type="match status" value="1"/>
</dbReference>
<feature type="compositionally biased region" description="Polar residues" evidence="2">
    <location>
        <begin position="115"/>
        <end position="124"/>
    </location>
</feature>
<dbReference type="Proteomes" id="UP000199727">
    <property type="component" value="Unassembled WGS sequence"/>
</dbReference>
<feature type="compositionally biased region" description="Polar residues" evidence="2">
    <location>
        <begin position="426"/>
        <end position="438"/>
    </location>
</feature>
<reference evidence="4 5" key="1">
    <citation type="submission" date="2017-06" db="EMBL/GenBank/DDBJ databases">
        <title>Global population genomics of the pathogenic fungus Cryptococcus neoformans var. grubii.</title>
        <authorList>
            <person name="Cuomo C."/>
            <person name="Litvintseva A."/>
            <person name="Chen Y."/>
            <person name="Young S."/>
            <person name="Zeng Q."/>
            <person name="Chapman S."/>
            <person name="Gujja S."/>
            <person name="Saif S."/>
            <person name="Birren B."/>
        </authorList>
    </citation>
    <scope>NUCLEOTIDE SEQUENCE [LARGE SCALE GENOMIC DNA]</scope>
    <source>
        <strain evidence="4 5">Tu259-1</strain>
    </source>
</reference>
<evidence type="ECO:0000256" key="2">
    <source>
        <dbReference type="SAM" id="MobiDB-lite"/>
    </source>
</evidence>
<keyword evidence="1" id="KW-0175">Coiled coil</keyword>
<dbReference type="PANTHER" id="PTHR14430:SF0">
    <property type="entry name" value="SEC2P DOMAIN-CONTAINING PROTEIN"/>
    <property type="match status" value="1"/>
</dbReference>
<protein>
    <recommendedName>
        <fullName evidence="3">GDP/GTP exchange factor Sec2 N-terminal domain-containing protein</fullName>
    </recommendedName>
</protein>
<feature type="compositionally biased region" description="Polar residues" evidence="2">
    <location>
        <begin position="528"/>
        <end position="539"/>
    </location>
</feature>
<organism evidence="4 5">
    <name type="scientific">Cryptococcus neoformans Tu259-1</name>
    <dbReference type="NCBI Taxonomy" id="1230072"/>
    <lineage>
        <taxon>Eukaryota</taxon>
        <taxon>Fungi</taxon>
        <taxon>Dikarya</taxon>
        <taxon>Basidiomycota</taxon>
        <taxon>Agaricomycotina</taxon>
        <taxon>Tremellomycetes</taxon>
        <taxon>Tremellales</taxon>
        <taxon>Cryptococcaceae</taxon>
        <taxon>Cryptococcus</taxon>
        <taxon>Cryptococcus neoformans species complex</taxon>
    </lineage>
</organism>
<dbReference type="GO" id="GO:0051286">
    <property type="term" value="C:cell tip"/>
    <property type="evidence" value="ECO:0007669"/>
    <property type="project" value="TreeGrafter"/>
</dbReference>
<feature type="region of interest" description="Disordered" evidence="2">
    <location>
        <begin position="52"/>
        <end position="77"/>
    </location>
</feature>
<gene>
    <name evidence="4" type="ORF">C361_01784</name>
</gene>
<accession>A0A854QH66</accession>
<evidence type="ECO:0000313" key="5">
    <source>
        <dbReference type="Proteomes" id="UP000199727"/>
    </source>
</evidence>
<dbReference type="EMBL" id="AMKT01000027">
    <property type="protein sequence ID" value="OXG25824.1"/>
    <property type="molecule type" value="Genomic_DNA"/>
</dbReference>
<dbReference type="GO" id="GO:0006887">
    <property type="term" value="P:exocytosis"/>
    <property type="evidence" value="ECO:0007669"/>
    <property type="project" value="TreeGrafter"/>
</dbReference>
<feature type="compositionally biased region" description="Basic and acidic residues" evidence="2">
    <location>
        <begin position="132"/>
        <end position="141"/>
    </location>
</feature>
<dbReference type="PANTHER" id="PTHR14430">
    <property type="entry name" value="RABIN3-RELATED"/>
    <property type="match status" value="1"/>
</dbReference>
<dbReference type="SUPFAM" id="SSF144284">
    <property type="entry name" value="Sec2 N-terminal region"/>
    <property type="match status" value="1"/>
</dbReference>
<name>A0A854QH66_CRYNE</name>
<sequence length="807" mass="85862">MYPIHTAPVYYSYPRSHSPSNGAANPPFEFSGVTIPPRLKNIGRQLSQLSNDFLTTQPDQQDSKPLSKEDWKAPDIPGMGDDPILCPYCDKPLPPSLFAQVAEHSHRHQAPGPSRPTSVPSSAVSDKLVPTPDHKNADKTTSDALSATVRSGDAANHSAVVNTISPADIARWSSLAGVSITIPKPSERSQDIHKAKDAEAKPFPMIPPPPPPNKLTQPPSTSRHNSSDSGSRFGFFRRDSKREEDSDGEGEDRGSGYAKLGEAGSDDEDEVTSGTKEEHDGVKEGDDDVKEVDDDVKDGDDGVKEGDDDVKVEDKASLDVGDQGKNGQAEDEERPELTAKDFGEAPSVDSNSDLKNVMQEILTKVNQMTVSHNQLLDSHSSLLTSLKIARSNLAMAEANSEMLEEQLKRHSSTSSARVVSGPAASPATSSFTHGSRPSSPMPGNVSDLRTRPSSLNLTSLPTNSAPSSAAPESSKSWFWSNNKRRPNETPTTGGRTSGEYLKGLTGPPMAVPYGGALPENRPVPARSATHSGQSATGVSKSLGADSVLPKQSSTRPSTPTQTPGPAPVSNTELASLRTAYSSALSKLSSLTTELADLKRTNSAMEAELESLSQALFEEANKMVAEERKRRVEIEENLKEVREEREALKETVKVLGGKVSPPNEDADTKPPKKNKSEEMEEIIVPRDLDKHYAALRKSIHNVATPPVSPPADTSRLPSTFELPESGPPSRASPEAMSRPLSVSLPEESNPWASSANSAAAAAAAAPVGLGLGADEEGSVPTEFRLSVVTPSPRKEKAGEGLESGAGLS</sequence>
<feature type="region of interest" description="Disordered" evidence="2">
    <location>
        <begin position="699"/>
        <end position="764"/>
    </location>
</feature>
<feature type="domain" description="GDP/GTP exchange factor Sec2 N-terminal" evidence="3">
    <location>
        <begin position="572"/>
        <end position="643"/>
    </location>
</feature>